<dbReference type="EMBL" id="CAIF01000076">
    <property type="protein sequence ID" value="CCH43368.1"/>
    <property type="molecule type" value="Genomic_DNA"/>
</dbReference>
<dbReference type="eggNOG" id="ENOG502S98A">
    <property type="taxonomic scope" value="Eukaryota"/>
</dbReference>
<comment type="caution">
    <text evidence="9">The sequence shown here is derived from an EMBL/GenBank/DDBJ whole genome shotgun (WGS) entry which is preliminary data.</text>
</comment>
<feature type="region of interest" description="Disordered" evidence="6">
    <location>
        <begin position="95"/>
        <end position="141"/>
    </location>
</feature>
<dbReference type="AlphaFoldDB" id="K0KQ78"/>
<dbReference type="HOGENOM" id="CLU_107649_0_0_1"/>
<keyword evidence="5 7" id="KW-0472">Membrane</keyword>
<evidence type="ECO:0000256" key="4">
    <source>
        <dbReference type="ARBA" id="ARBA00022989"/>
    </source>
</evidence>
<reference evidence="9 10" key="1">
    <citation type="journal article" date="2012" name="Eukaryot. Cell">
        <title>Draft genome sequence of Wickerhamomyces ciferrii NRRL Y-1031 F-60-10.</title>
        <authorList>
            <person name="Schneider J."/>
            <person name="Andrea H."/>
            <person name="Blom J."/>
            <person name="Jaenicke S."/>
            <person name="Ruckert C."/>
            <person name="Schorsch C."/>
            <person name="Szczepanowski R."/>
            <person name="Farwick M."/>
            <person name="Goesmann A."/>
            <person name="Puhler A."/>
            <person name="Schaffer S."/>
            <person name="Tauch A."/>
            <person name="Kohler T."/>
            <person name="Brinkrolf K."/>
        </authorList>
    </citation>
    <scope>NUCLEOTIDE SEQUENCE [LARGE SCALE GENOMIC DNA]</scope>
    <source>
        <strain evidence="10">ATCC 14091 / BCRC 22168 / CBS 111 / JCM 3599 / NBRC 0793 / NRRL Y-1031 F-60-10</strain>
    </source>
</reference>
<comment type="similarity">
    <text evidence="2">Belongs to the UPF0057 (PMP3) family.</text>
</comment>
<dbReference type="InParanoid" id="K0KQ78"/>
<proteinExistence type="inferred from homology"/>
<feature type="chain" id="PRO_5003834483" evidence="8">
    <location>
        <begin position="21"/>
        <end position="141"/>
    </location>
</feature>
<evidence type="ECO:0000256" key="2">
    <source>
        <dbReference type="ARBA" id="ARBA00009530"/>
    </source>
</evidence>
<comment type="subcellular location">
    <subcellularLocation>
        <location evidence="1">Membrane</location>
    </subcellularLocation>
</comment>
<keyword evidence="4 7" id="KW-1133">Transmembrane helix</keyword>
<dbReference type="PANTHER" id="PTHR21659:SF57">
    <property type="entry name" value="PLASMA MEMBRANE PROTEOLIPID 31"/>
    <property type="match status" value="1"/>
</dbReference>
<dbReference type="Pfam" id="PF01679">
    <property type="entry name" value="Pmp3"/>
    <property type="match status" value="1"/>
</dbReference>
<dbReference type="FunCoup" id="K0KQ78">
    <property type="interactions" value="364"/>
</dbReference>
<feature type="compositionally biased region" description="Polar residues" evidence="6">
    <location>
        <begin position="95"/>
        <end position="116"/>
    </location>
</feature>
<evidence type="ECO:0000313" key="10">
    <source>
        <dbReference type="Proteomes" id="UP000009328"/>
    </source>
</evidence>
<evidence type="ECO:0000256" key="8">
    <source>
        <dbReference type="SAM" id="SignalP"/>
    </source>
</evidence>
<name>K0KQ78_WICCF</name>
<feature type="compositionally biased region" description="Polar residues" evidence="6">
    <location>
        <begin position="123"/>
        <end position="141"/>
    </location>
</feature>
<evidence type="ECO:0000256" key="7">
    <source>
        <dbReference type="SAM" id="Phobius"/>
    </source>
</evidence>
<feature type="signal peptide" evidence="8">
    <location>
        <begin position="1"/>
        <end position="20"/>
    </location>
</feature>
<evidence type="ECO:0000256" key="5">
    <source>
        <dbReference type="ARBA" id="ARBA00023136"/>
    </source>
</evidence>
<evidence type="ECO:0000256" key="1">
    <source>
        <dbReference type="ARBA" id="ARBA00004370"/>
    </source>
</evidence>
<organism evidence="9 10">
    <name type="scientific">Wickerhamomyces ciferrii (strain ATCC 14091 / BCRC 22168 / CBS 111 / JCM 3599 / NBRC 0793 / NRRL Y-1031 F-60-10)</name>
    <name type="common">Yeast</name>
    <name type="synonym">Pichia ciferrii</name>
    <dbReference type="NCBI Taxonomy" id="1206466"/>
    <lineage>
        <taxon>Eukaryota</taxon>
        <taxon>Fungi</taxon>
        <taxon>Dikarya</taxon>
        <taxon>Ascomycota</taxon>
        <taxon>Saccharomycotina</taxon>
        <taxon>Saccharomycetes</taxon>
        <taxon>Phaffomycetales</taxon>
        <taxon>Wickerhamomycetaceae</taxon>
        <taxon>Wickerhamomyces</taxon>
    </lineage>
</organism>
<dbReference type="InterPro" id="IPR000612">
    <property type="entry name" value="PMP3"/>
</dbReference>
<dbReference type="PANTHER" id="PTHR21659">
    <property type="entry name" value="HYDROPHOBIC PROTEIN RCI2 LOW TEMPERATURE AND SALT RESPONSIVE PROTEIN LTI6 -RELATED"/>
    <property type="match status" value="1"/>
</dbReference>
<dbReference type="Proteomes" id="UP000009328">
    <property type="component" value="Unassembled WGS sequence"/>
</dbReference>
<feature type="transmembrane region" description="Helical" evidence="7">
    <location>
        <begin position="30"/>
        <end position="52"/>
    </location>
</feature>
<gene>
    <name evidence="9" type="ORF">BN7_2916</name>
</gene>
<evidence type="ECO:0000256" key="3">
    <source>
        <dbReference type="ARBA" id="ARBA00022692"/>
    </source>
</evidence>
<dbReference type="GO" id="GO:0016020">
    <property type="term" value="C:membrane"/>
    <property type="evidence" value="ECO:0007669"/>
    <property type="project" value="UniProtKB-SubCell"/>
</dbReference>
<sequence length="141" mass="16047">MCNCILVLLSLLFPPLPVWIKCGICSAESLINIALCILGYIPGVIHSIYVIAKYPIHYVVLDEEAQVYRRHNQRQRDRVQSGPPRVIIRERVSTPSNELLASDSNGQFYGSTSNENPPDYEQVMQNDNGVNQQYQLKTSRR</sequence>
<evidence type="ECO:0000313" key="9">
    <source>
        <dbReference type="EMBL" id="CCH43368.1"/>
    </source>
</evidence>
<accession>K0KQ78</accession>
<keyword evidence="8" id="KW-0732">Signal</keyword>
<evidence type="ECO:0000256" key="6">
    <source>
        <dbReference type="SAM" id="MobiDB-lite"/>
    </source>
</evidence>
<keyword evidence="10" id="KW-1185">Reference proteome</keyword>
<keyword evidence="3 7" id="KW-0812">Transmembrane</keyword>
<protein>
    <submittedName>
        <fullName evidence="9">Membrane protein</fullName>
    </submittedName>
</protein>